<feature type="region of interest" description="Disordered" evidence="1">
    <location>
        <begin position="18"/>
        <end position="57"/>
    </location>
</feature>
<dbReference type="RefSeq" id="WP_357993863.1">
    <property type="nucleotide sequence ID" value="NZ_JBEYBR010000185.1"/>
</dbReference>
<gene>
    <name evidence="2" type="ORF">ABZ507_33275</name>
</gene>
<evidence type="ECO:0000313" key="2">
    <source>
        <dbReference type="EMBL" id="MEU2126685.1"/>
    </source>
</evidence>
<evidence type="ECO:0000256" key="1">
    <source>
        <dbReference type="SAM" id="MobiDB-lite"/>
    </source>
</evidence>
<sequence>MSASIRNSTLFAALLSPAVLPQRRASSEARADFQGGPPAGEQAGHDPSGSPAASADG</sequence>
<dbReference type="Proteomes" id="UP001550535">
    <property type="component" value="Unassembled WGS sequence"/>
</dbReference>
<organism evidence="2 3">
    <name type="scientific">Nocardia niwae</name>
    <dbReference type="NCBI Taxonomy" id="626084"/>
    <lineage>
        <taxon>Bacteria</taxon>
        <taxon>Bacillati</taxon>
        <taxon>Actinomycetota</taxon>
        <taxon>Actinomycetes</taxon>
        <taxon>Mycobacteriales</taxon>
        <taxon>Nocardiaceae</taxon>
        <taxon>Nocardia</taxon>
    </lineage>
</organism>
<protein>
    <submittedName>
        <fullName evidence="2">Uncharacterized protein</fullName>
    </submittedName>
</protein>
<name>A0ABV2XL98_9NOCA</name>
<keyword evidence="3" id="KW-1185">Reference proteome</keyword>
<accession>A0ABV2XL98</accession>
<comment type="caution">
    <text evidence="2">The sequence shown here is derived from an EMBL/GenBank/DDBJ whole genome shotgun (WGS) entry which is preliminary data.</text>
</comment>
<dbReference type="EMBL" id="JBEYBR010000185">
    <property type="protein sequence ID" value="MEU2126685.1"/>
    <property type="molecule type" value="Genomic_DNA"/>
</dbReference>
<proteinExistence type="predicted"/>
<evidence type="ECO:0000313" key="3">
    <source>
        <dbReference type="Proteomes" id="UP001550535"/>
    </source>
</evidence>
<reference evidence="2 3" key="1">
    <citation type="submission" date="2024-06" db="EMBL/GenBank/DDBJ databases">
        <title>The Natural Products Discovery Center: Release of the First 8490 Sequenced Strains for Exploring Actinobacteria Biosynthetic Diversity.</title>
        <authorList>
            <person name="Kalkreuter E."/>
            <person name="Kautsar S.A."/>
            <person name="Yang D."/>
            <person name="Bader C.D."/>
            <person name="Teijaro C.N."/>
            <person name="Fluegel L."/>
            <person name="Davis C.M."/>
            <person name="Simpson J.R."/>
            <person name="Lauterbach L."/>
            <person name="Steele A.D."/>
            <person name="Gui C."/>
            <person name="Meng S."/>
            <person name="Li G."/>
            <person name="Viehrig K."/>
            <person name="Ye F."/>
            <person name="Su P."/>
            <person name="Kiefer A.F."/>
            <person name="Nichols A."/>
            <person name="Cepeda A.J."/>
            <person name="Yan W."/>
            <person name="Fan B."/>
            <person name="Jiang Y."/>
            <person name="Adhikari A."/>
            <person name="Zheng C.-J."/>
            <person name="Schuster L."/>
            <person name="Cowan T.M."/>
            <person name="Smanski M.J."/>
            <person name="Chevrette M.G."/>
            <person name="De Carvalho L.P.S."/>
            <person name="Shen B."/>
        </authorList>
    </citation>
    <scope>NUCLEOTIDE SEQUENCE [LARGE SCALE GENOMIC DNA]</scope>
    <source>
        <strain evidence="2 3">NPDC019434</strain>
    </source>
</reference>